<feature type="region of interest" description="Disordered" evidence="2">
    <location>
        <begin position="1349"/>
        <end position="1377"/>
    </location>
</feature>
<feature type="compositionally biased region" description="Basic and acidic residues" evidence="2">
    <location>
        <begin position="252"/>
        <end position="263"/>
    </location>
</feature>
<dbReference type="InterPro" id="IPR006578">
    <property type="entry name" value="MADF-dom"/>
</dbReference>
<sequence length="1892" mass="216043">MVQLFNANISCLCVIFAAFATMALANLAVHSDGTLLWAPAKQNEALMSLNDIWTSPVGTTQQKFPLRQLHQKVSLGLKVFYASAWALRMECATDKSKISACRRAAFEQIRQHFLEDGFTVDDLASQWRNLKDIFYKRLKEMNRRIQMGEVNVKPPWRFFDALSFLAGSKAMDANRREAFGESANEVFADEDGVIEDNLSNFGLMDELNQPSAEEGLLNLVKAVKEEQGEEEEEEQLKMDERGEEMCQLMKKGRAETEGREGSGRRTTTAGGGGTHSSAQRREGHRTQPISRRTKRNGTFEDQGPVKRAFVSQQRNVPQRQLSPIWDGLRHTSNFGSFPSQFRHSLHNKQRHFPSAGISTNSASNFTSITNTHLTNAETAKATTSSVQQPPGHGLRAKTTELGWPAESDRFRYFGAFVESAVRDLFHQCPDLARRLLHSIYGMIAEHQMEATLMFGGDEGPEDAQELLDDLGIDGEGTTDGTESLCTSAEKMAEGKHSINDKNGTSVLQKGDTRTDCIDLRCDGPIDQCTEMLAGKIFDLSFWNGAEQFLAQPAPLGGYEIVRNALSRHIRHLLGESVPSDQLLLVPNASVALELFVRCCCSPGDVVLCPIPLADEFLSEEFRSNFSIDFVTVNLPWNSSLLSCAELQQTTEGLGKKRVRALLLHNPNPIFGWNGDGQRQLAHLLEWATERGIFLLVDESLATMDLWEFISCLGLDRSRLVWLWSAAKHFSLPGLEFAALLLPSADLVRLGLPFLQIHPCAPLVQYLVANLLEDLDWSSELFARRKSRIEELRAKTIEGVAELGVSRTVMSLAKPTQWVLIDLKTFLSDINFESERVLREEFSQKAHLKLTSGEELGMTDPGWFRIRVESNEDKMSEVLNRLRMILEGRRKKRSIWEWEKKDMSIYGGGRTETVWTEEEQKGKGTEAEEEEKEEKEMGKKETEEKEEKEVHEKVKREKETGKKETEEKEKEGKEMGKKETEEKEEKEVHEKVKREKKTGKKETEEKEKEGKEEKEEKKADEKVKEETKERNEGEGKKEKEEKEEREAEETNEAEKNEQKEKIGTGKRTKEEEMVDEEFLRQIFTFGEFRKRERAEEENKEEEEKDEIIQKVFSIFPKERLIWKGSVEEKCTKDQKEREETDRRREEKEVREWAGEGEEGTQMPNGAELWRKGGNGEEKQQKAKEGISTTNKLSEMNFVEEMIKGMEGEYYDEVSTEEEGENGRKSEKEQRTEWGRGEGEEQSKDGGPNGHLKGGGSMEQSDVQIYRMFEERRHSPFNDVFFMESIRRDQSVFDHYASDSNLAYHPRLLCPLTRSDSGGLSSEYGFGTSPDPIDIHPPELILDDNIRSRDSAFLSDSSPEQSSALARMSDERNDGPTAQMMNDSGIFLDFLPGSLSIDFPLLVSTEKLRTQNEEGKCSTDEGRAITVELQFKTPKALTEEELRTIDVKRKEEDESREDEPFEVAEWKPLEEIEAEKAQIEEKNELGVTRTQMGRNKAKNDTLRKESDAQQKLASELNEGSSFCPAKQQVSWIEVNGSEIEQIDGERVPIWKPMEEFEEEEKWEERRTQCKENHEMDQLEKKATDVVEEWNAWVGGKVGEEETEVELHFVGGERTEREAATEVCFGRDWANRRTTVRDTEDGVGRKAESSVHFEKRENEMPGRASYFQIHQRMKMGRKLEDDECDKSMPKDTIILEHMNITELEYSGGTIGRRGQRVQTSISTQINRWAADEWFKQIPTREGLEEEKDERVKTKEEVRRRRNSRMDESSERVTKVRSIRRKSGTEEDDEEGGGTKGNGEGQPPQLYSEFETIHHGKTEGSITRTRHRQKRQQPKSPSRVTVTTTFGGGENGDDDGELGRDRVTVTHTPGSNWIVSSVYRSTEWGWEKVSLPAERR</sequence>
<proteinExistence type="predicted"/>
<comment type="caution">
    <text evidence="5">The sequence shown here is derived from an EMBL/GenBank/DDBJ whole genome shotgun (WGS) entry which is preliminary data.</text>
</comment>
<keyword evidence="3" id="KW-0732">Signal</keyword>
<feature type="compositionally biased region" description="Gly residues" evidence="2">
    <location>
        <begin position="1245"/>
        <end position="1255"/>
    </location>
</feature>
<dbReference type="InterPro" id="IPR050478">
    <property type="entry name" value="Ethylene_sulfur-biosynth"/>
</dbReference>
<accession>A0ABD2I3V6</accession>
<dbReference type="CDD" id="cd00609">
    <property type="entry name" value="AAT_like"/>
    <property type="match status" value="1"/>
</dbReference>
<dbReference type="InterPro" id="IPR015422">
    <property type="entry name" value="PyrdxlP-dep_Trfase_small"/>
</dbReference>
<feature type="compositionally biased region" description="Basic residues" evidence="2">
    <location>
        <begin position="1820"/>
        <end position="1829"/>
    </location>
</feature>
<evidence type="ECO:0000256" key="2">
    <source>
        <dbReference type="SAM" id="MobiDB-lite"/>
    </source>
</evidence>
<evidence type="ECO:0000256" key="3">
    <source>
        <dbReference type="SAM" id="SignalP"/>
    </source>
</evidence>
<feature type="compositionally biased region" description="Basic and acidic residues" evidence="2">
    <location>
        <begin position="1167"/>
        <end position="1183"/>
    </location>
</feature>
<dbReference type="InterPro" id="IPR004839">
    <property type="entry name" value="Aminotransferase_I/II_large"/>
</dbReference>
<dbReference type="PROSITE" id="PS51029">
    <property type="entry name" value="MADF"/>
    <property type="match status" value="1"/>
</dbReference>
<feature type="compositionally biased region" description="Basic and acidic residues" evidence="2">
    <location>
        <begin position="1128"/>
        <end position="1152"/>
    </location>
</feature>
<feature type="compositionally biased region" description="Polar residues" evidence="2">
    <location>
        <begin position="1352"/>
        <end position="1362"/>
    </location>
</feature>
<evidence type="ECO:0000259" key="4">
    <source>
        <dbReference type="PROSITE" id="PS51029"/>
    </source>
</evidence>
<protein>
    <recommendedName>
        <fullName evidence="4">MADF domain-containing protein</fullName>
    </recommendedName>
</protein>
<dbReference type="EMBL" id="JBICCN010000373">
    <property type="protein sequence ID" value="KAL3072545.1"/>
    <property type="molecule type" value="Genomic_DNA"/>
</dbReference>
<feature type="compositionally biased region" description="Basic and acidic residues" evidence="2">
    <location>
        <begin position="1219"/>
        <end position="1242"/>
    </location>
</feature>
<feature type="chain" id="PRO_5044818332" description="MADF domain-containing protein" evidence="3">
    <location>
        <begin position="26"/>
        <end position="1892"/>
    </location>
</feature>
<feature type="compositionally biased region" description="Acidic residues" evidence="2">
    <location>
        <begin position="1207"/>
        <end position="1218"/>
    </location>
</feature>
<dbReference type="Pfam" id="PF00155">
    <property type="entry name" value="Aminotran_1_2"/>
    <property type="match status" value="1"/>
</dbReference>
<evidence type="ECO:0000313" key="5">
    <source>
        <dbReference type="EMBL" id="KAL3072545.1"/>
    </source>
</evidence>
<feature type="region of interest" description="Disordered" evidence="2">
    <location>
        <begin position="251"/>
        <end position="315"/>
    </location>
</feature>
<feature type="compositionally biased region" description="Basic and acidic residues" evidence="2">
    <location>
        <begin position="999"/>
        <end position="1044"/>
    </location>
</feature>
<feature type="region of interest" description="Disordered" evidence="2">
    <location>
        <begin position="909"/>
        <end position="1072"/>
    </location>
</feature>
<feature type="region of interest" description="Disordered" evidence="2">
    <location>
        <begin position="1739"/>
        <end position="1858"/>
    </location>
</feature>
<feature type="compositionally biased region" description="Basic and acidic residues" evidence="2">
    <location>
        <begin position="1051"/>
        <end position="1070"/>
    </location>
</feature>
<feature type="compositionally biased region" description="Basic and acidic residues" evidence="2">
    <location>
        <begin position="933"/>
        <end position="992"/>
    </location>
</feature>
<feature type="region of interest" description="Disordered" evidence="2">
    <location>
        <begin position="1128"/>
        <end position="1256"/>
    </location>
</feature>
<dbReference type="InterPro" id="IPR015424">
    <property type="entry name" value="PyrdxlP-dep_Trfase"/>
</dbReference>
<feature type="compositionally biased region" description="Basic and acidic residues" evidence="2">
    <location>
        <begin position="1745"/>
        <end position="1770"/>
    </location>
</feature>
<evidence type="ECO:0000256" key="1">
    <source>
        <dbReference type="ARBA" id="ARBA00022898"/>
    </source>
</evidence>
<dbReference type="SUPFAM" id="SSF53383">
    <property type="entry name" value="PLP-dependent transferases"/>
    <property type="match status" value="1"/>
</dbReference>
<reference evidence="5 6" key="1">
    <citation type="submission" date="2024-10" db="EMBL/GenBank/DDBJ databases">
        <authorList>
            <person name="Kim D."/>
        </authorList>
    </citation>
    <scope>NUCLEOTIDE SEQUENCE [LARGE SCALE GENOMIC DNA]</scope>
    <source>
        <strain evidence="5">Taebaek</strain>
    </source>
</reference>
<dbReference type="PANTHER" id="PTHR43795">
    <property type="entry name" value="BIFUNCTIONAL ASPARTATE AMINOTRANSFERASE AND GLUTAMATE/ASPARTATE-PREPHENATE AMINOTRANSFERASE-RELATED"/>
    <property type="match status" value="1"/>
</dbReference>
<keyword evidence="1" id="KW-0663">Pyridoxal phosphate</keyword>
<evidence type="ECO:0000313" key="6">
    <source>
        <dbReference type="Proteomes" id="UP001620645"/>
    </source>
</evidence>
<keyword evidence="6" id="KW-1185">Reference proteome</keyword>
<dbReference type="Gene3D" id="3.40.640.10">
    <property type="entry name" value="Type I PLP-dependent aspartate aminotransferase-like (Major domain)"/>
    <property type="match status" value="1"/>
</dbReference>
<dbReference type="PANTHER" id="PTHR43795:SF39">
    <property type="entry name" value="AMINOTRANSFERASE CLASS I_CLASSII DOMAIN-CONTAINING PROTEIN"/>
    <property type="match status" value="1"/>
</dbReference>
<name>A0ABD2I3V6_HETSC</name>
<feature type="compositionally biased region" description="Polar residues" evidence="2">
    <location>
        <begin position="1830"/>
        <end position="1841"/>
    </location>
</feature>
<feature type="domain" description="MADF" evidence="4">
    <location>
        <begin position="73"/>
        <end position="170"/>
    </location>
</feature>
<dbReference type="Pfam" id="PF10545">
    <property type="entry name" value="MADF_DNA_bdg"/>
    <property type="match status" value="1"/>
</dbReference>
<feature type="signal peptide" evidence="3">
    <location>
        <begin position="1"/>
        <end position="25"/>
    </location>
</feature>
<dbReference type="Proteomes" id="UP001620645">
    <property type="component" value="Unassembled WGS sequence"/>
</dbReference>
<gene>
    <name evidence="5" type="ORF">niasHS_017519</name>
</gene>
<organism evidence="5 6">
    <name type="scientific">Heterodera schachtii</name>
    <name type="common">Sugarbeet cyst nematode worm</name>
    <name type="synonym">Tylenchus schachtii</name>
    <dbReference type="NCBI Taxonomy" id="97005"/>
    <lineage>
        <taxon>Eukaryota</taxon>
        <taxon>Metazoa</taxon>
        <taxon>Ecdysozoa</taxon>
        <taxon>Nematoda</taxon>
        <taxon>Chromadorea</taxon>
        <taxon>Rhabditida</taxon>
        <taxon>Tylenchina</taxon>
        <taxon>Tylenchomorpha</taxon>
        <taxon>Tylenchoidea</taxon>
        <taxon>Heteroderidae</taxon>
        <taxon>Heteroderinae</taxon>
        <taxon>Heterodera</taxon>
    </lineage>
</organism>
<dbReference type="Gene3D" id="3.90.1150.10">
    <property type="entry name" value="Aspartate Aminotransferase, domain 1"/>
    <property type="match status" value="1"/>
</dbReference>
<dbReference type="InterPro" id="IPR015421">
    <property type="entry name" value="PyrdxlP-dep_Trfase_major"/>
</dbReference>